<dbReference type="EMBL" id="JQSG02000001">
    <property type="protein sequence ID" value="OBS10794.1"/>
    <property type="molecule type" value="Genomic_DNA"/>
</dbReference>
<evidence type="ECO:0000313" key="2">
    <source>
        <dbReference type="EMBL" id="OBS10794.1"/>
    </source>
</evidence>
<dbReference type="Proteomes" id="UP000029273">
    <property type="component" value="Unassembled WGS sequence"/>
</dbReference>
<evidence type="ECO:0008006" key="4">
    <source>
        <dbReference type="Google" id="ProtNLM"/>
    </source>
</evidence>
<dbReference type="Pfam" id="PF05069">
    <property type="entry name" value="Phage_tail_S"/>
    <property type="match status" value="1"/>
</dbReference>
<name>A0A1A6C8C1_9GAMM</name>
<feature type="region of interest" description="Disordered" evidence="1">
    <location>
        <begin position="44"/>
        <end position="79"/>
    </location>
</feature>
<sequence>MTVTIRIEDQEVLAALQALMDAGTHLEPAFRDIGEYMVDSTKRRFGEGISPDGDPWAPNSPVTLSRKSDPRPLHGESGRLENEIYPHVFADGVEIGSPLIYAAVQQFGAAKHAFGVSPWGDIPARPFLGLSDSDRMNVLDILQEHLTAATR</sequence>
<evidence type="ECO:0000256" key="1">
    <source>
        <dbReference type="SAM" id="MobiDB-lite"/>
    </source>
</evidence>
<dbReference type="InterPro" id="IPR006522">
    <property type="entry name" value="Phage_virion_morphogenesis"/>
</dbReference>
<dbReference type="AlphaFoldDB" id="A0A1A6C8C1"/>
<dbReference type="OrthoDB" id="2081253at2"/>
<protein>
    <recommendedName>
        <fullName evidence="4">Phage virion morphogenesis protein</fullName>
    </recommendedName>
</protein>
<evidence type="ECO:0000313" key="3">
    <source>
        <dbReference type="Proteomes" id="UP000029273"/>
    </source>
</evidence>
<reference evidence="2 3" key="1">
    <citation type="journal article" date="2014" name="Genome Announc.">
        <title>Draft Genome Sequence of the Iron-Oxidizing, Acidophilic, and Halotolerant 'Thiobacillus prosperus' Type Strain DSM 5130.</title>
        <authorList>
            <person name="Ossandon F.J."/>
            <person name="Cardenas J.P."/>
            <person name="Corbett M."/>
            <person name="Quatrini R."/>
            <person name="Holmes D.S."/>
            <person name="Watkin E."/>
        </authorList>
    </citation>
    <scope>NUCLEOTIDE SEQUENCE [LARGE SCALE GENOMIC DNA]</scope>
    <source>
        <strain evidence="2 3">DSM 5130</strain>
    </source>
</reference>
<gene>
    <name evidence="2" type="ORF">Thpro_020510</name>
</gene>
<proteinExistence type="predicted"/>
<dbReference type="RefSeq" id="WP_065089165.1">
    <property type="nucleotide sequence ID" value="NZ_JQSG02000001.1"/>
</dbReference>
<accession>A0A1A6C8C1</accession>
<dbReference type="NCBIfam" id="TIGR01635">
    <property type="entry name" value="tail_comp_S"/>
    <property type="match status" value="1"/>
</dbReference>
<comment type="caution">
    <text evidence="2">The sequence shown here is derived from an EMBL/GenBank/DDBJ whole genome shotgun (WGS) entry which is preliminary data.</text>
</comment>
<keyword evidence="3" id="KW-1185">Reference proteome</keyword>
<feature type="compositionally biased region" description="Basic and acidic residues" evidence="1">
    <location>
        <begin position="66"/>
        <end position="79"/>
    </location>
</feature>
<organism evidence="2 3">
    <name type="scientific">Acidihalobacter prosperus</name>
    <dbReference type="NCBI Taxonomy" id="160660"/>
    <lineage>
        <taxon>Bacteria</taxon>
        <taxon>Pseudomonadati</taxon>
        <taxon>Pseudomonadota</taxon>
        <taxon>Gammaproteobacteria</taxon>
        <taxon>Chromatiales</taxon>
        <taxon>Ectothiorhodospiraceae</taxon>
        <taxon>Acidihalobacter</taxon>
    </lineage>
</organism>